<dbReference type="NCBIfam" id="TIGR00551">
    <property type="entry name" value="nadB"/>
    <property type="match status" value="1"/>
</dbReference>
<dbReference type="Gene3D" id="3.50.50.60">
    <property type="entry name" value="FAD/NAD(P)-binding domain"/>
    <property type="match status" value="1"/>
</dbReference>
<dbReference type="Pfam" id="PF02910">
    <property type="entry name" value="Succ_DH_flav_C"/>
    <property type="match status" value="1"/>
</dbReference>
<dbReference type="InterPro" id="IPR005288">
    <property type="entry name" value="NadB"/>
</dbReference>
<dbReference type="InterPro" id="IPR003953">
    <property type="entry name" value="FAD-dep_OxRdtase_2_FAD-bd"/>
</dbReference>
<dbReference type="GO" id="GO:0034628">
    <property type="term" value="P:'de novo' NAD+ biosynthetic process from L-aspartate"/>
    <property type="evidence" value="ECO:0007669"/>
    <property type="project" value="TreeGrafter"/>
</dbReference>
<dbReference type="Proteomes" id="UP000189464">
    <property type="component" value="Chromosome"/>
</dbReference>
<comment type="cofactor">
    <cofactor evidence="1 13">
        <name>FAD</name>
        <dbReference type="ChEBI" id="CHEBI:57692"/>
    </cofactor>
</comment>
<evidence type="ECO:0000259" key="15">
    <source>
        <dbReference type="Pfam" id="PF02910"/>
    </source>
</evidence>
<comment type="subcellular location">
    <subcellularLocation>
        <location evidence="13">Cytoplasm</location>
    </subcellularLocation>
</comment>
<accession>A0A1S6IT27</accession>
<dbReference type="GO" id="GO:0008734">
    <property type="term" value="F:L-aspartate oxidase activity"/>
    <property type="evidence" value="ECO:0007669"/>
    <property type="project" value="UniProtKB-UniRule"/>
</dbReference>
<dbReference type="PIRSF" id="PIRSF000171">
    <property type="entry name" value="SDHA_APRA_LASPO"/>
    <property type="match status" value="1"/>
</dbReference>
<evidence type="ECO:0000256" key="4">
    <source>
        <dbReference type="ARBA" id="ARBA00012173"/>
    </source>
</evidence>
<keyword evidence="17" id="KW-1185">Reference proteome</keyword>
<dbReference type="Gene3D" id="3.90.700.10">
    <property type="entry name" value="Succinate dehydrogenase/fumarate reductase flavoprotein, catalytic domain"/>
    <property type="match status" value="1"/>
</dbReference>
<evidence type="ECO:0000256" key="8">
    <source>
        <dbReference type="ARBA" id="ARBA00022827"/>
    </source>
</evidence>
<evidence type="ECO:0000256" key="13">
    <source>
        <dbReference type="RuleBase" id="RU362049"/>
    </source>
</evidence>
<comment type="function">
    <text evidence="13">Catalyzes the oxidation of L-aspartate to iminoaspartate.</text>
</comment>
<keyword evidence="7 13" id="KW-0662">Pyridine nucleotide biosynthesis</keyword>
<dbReference type="SUPFAM" id="SSF56425">
    <property type="entry name" value="Succinate dehydrogenase/fumarate reductase flavoprotein, catalytic domain"/>
    <property type="match status" value="1"/>
</dbReference>
<evidence type="ECO:0000256" key="12">
    <source>
        <dbReference type="PIRSR" id="PIRSR000171-1"/>
    </source>
</evidence>
<evidence type="ECO:0000313" key="17">
    <source>
        <dbReference type="Proteomes" id="UP000189464"/>
    </source>
</evidence>
<dbReference type="SUPFAM" id="SSF51905">
    <property type="entry name" value="FAD/NAD(P)-binding domain"/>
    <property type="match status" value="1"/>
</dbReference>
<dbReference type="GO" id="GO:0033765">
    <property type="term" value="F:steroid dehydrogenase activity, acting on the CH-CH group of donors"/>
    <property type="evidence" value="ECO:0007669"/>
    <property type="project" value="UniProtKB-ARBA"/>
</dbReference>
<organism evidence="16 17">
    <name type="scientific">Desulforamulus ferrireducens</name>
    <dbReference type="NCBI Taxonomy" id="1833852"/>
    <lineage>
        <taxon>Bacteria</taxon>
        <taxon>Bacillati</taxon>
        <taxon>Bacillota</taxon>
        <taxon>Clostridia</taxon>
        <taxon>Eubacteriales</taxon>
        <taxon>Peptococcaceae</taxon>
        <taxon>Desulforamulus</taxon>
    </lineage>
</organism>
<evidence type="ECO:0000256" key="3">
    <source>
        <dbReference type="ARBA" id="ARBA00008562"/>
    </source>
</evidence>
<name>A0A1S6IT27_9FIRM</name>
<feature type="domain" description="FAD-dependent oxidoreductase 2 FAD-binding" evidence="14">
    <location>
        <begin position="25"/>
        <end position="395"/>
    </location>
</feature>
<dbReference type="Gene3D" id="1.20.58.100">
    <property type="entry name" value="Fumarate reductase/succinate dehydrogenase flavoprotein-like, C-terminal domain"/>
    <property type="match status" value="1"/>
</dbReference>
<evidence type="ECO:0000256" key="5">
    <source>
        <dbReference type="ARBA" id="ARBA00021901"/>
    </source>
</evidence>
<dbReference type="AlphaFoldDB" id="A0A1S6IT27"/>
<keyword evidence="6 13" id="KW-0285">Flavoprotein</keyword>
<dbReference type="UniPathway" id="UPA00253">
    <property type="reaction ID" value="UER00326"/>
</dbReference>
<feature type="active site" description="Proton acceptor" evidence="12">
    <location>
        <position position="293"/>
    </location>
</feature>
<dbReference type="Pfam" id="PF00890">
    <property type="entry name" value="FAD_binding_2"/>
    <property type="match status" value="1"/>
</dbReference>
<reference evidence="16 17" key="1">
    <citation type="journal article" date="2016" name="Int. J. Syst. Evol. Microbiol.">
        <title>Desulfotomaculum ferrireducens sp. nov., a moderately thermophilic sulfate-reducing and dissimilatory Fe(III)-reducing bacterium isolated from compost.</title>
        <authorList>
            <person name="Yang G."/>
            <person name="Guo J."/>
            <person name="Zhuang L."/>
            <person name="Yuan Y."/>
            <person name="Zhou S."/>
        </authorList>
    </citation>
    <scope>NUCLEOTIDE SEQUENCE [LARGE SCALE GENOMIC DNA]</scope>
    <source>
        <strain evidence="16 17">GSS09</strain>
    </source>
</reference>
<comment type="catalytic activity">
    <reaction evidence="10">
        <text>L-aspartate + O2 = iminosuccinate + H2O2</text>
        <dbReference type="Rhea" id="RHEA:25876"/>
        <dbReference type="ChEBI" id="CHEBI:15379"/>
        <dbReference type="ChEBI" id="CHEBI:16240"/>
        <dbReference type="ChEBI" id="CHEBI:29991"/>
        <dbReference type="ChEBI" id="CHEBI:77875"/>
        <dbReference type="EC" id="1.4.3.16"/>
    </reaction>
    <physiologicalReaction direction="left-to-right" evidence="10">
        <dbReference type="Rhea" id="RHEA:25877"/>
    </physiologicalReaction>
</comment>
<proteinExistence type="inferred from homology"/>
<keyword evidence="8 13" id="KW-0274">FAD</keyword>
<feature type="domain" description="Fumarate reductase/succinate dehydrogenase flavoprotein-like C-terminal" evidence="15">
    <location>
        <begin position="440"/>
        <end position="528"/>
    </location>
</feature>
<keyword evidence="9 13" id="KW-0560">Oxidoreductase</keyword>
<dbReference type="FunFam" id="3.90.700.10:FF:000002">
    <property type="entry name" value="L-aspartate oxidase"/>
    <property type="match status" value="1"/>
</dbReference>
<gene>
    <name evidence="16" type="ORF">B0537_01640</name>
</gene>
<evidence type="ECO:0000256" key="7">
    <source>
        <dbReference type="ARBA" id="ARBA00022642"/>
    </source>
</evidence>
<protein>
    <recommendedName>
        <fullName evidence="5 11">L-aspartate oxidase</fullName>
        <ecNumber evidence="4 11">1.4.3.16</ecNumber>
    </recommendedName>
</protein>
<dbReference type="EMBL" id="CP019698">
    <property type="protein sequence ID" value="AQS57920.1"/>
    <property type="molecule type" value="Genomic_DNA"/>
</dbReference>
<dbReference type="SUPFAM" id="SSF46977">
    <property type="entry name" value="Succinate dehydrogenase/fumarate reductase flavoprotein C-terminal domain"/>
    <property type="match status" value="1"/>
</dbReference>
<dbReference type="InterPro" id="IPR015939">
    <property type="entry name" value="Fum_Rdtase/Succ_DH_flav-like_C"/>
</dbReference>
<dbReference type="InterPro" id="IPR036188">
    <property type="entry name" value="FAD/NAD-bd_sf"/>
</dbReference>
<evidence type="ECO:0000313" key="16">
    <source>
        <dbReference type="EMBL" id="AQS57920.1"/>
    </source>
</evidence>
<dbReference type="PANTHER" id="PTHR42716">
    <property type="entry name" value="L-ASPARTATE OXIDASE"/>
    <property type="match status" value="1"/>
</dbReference>
<evidence type="ECO:0000256" key="9">
    <source>
        <dbReference type="ARBA" id="ARBA00023002"/>
    </source>
</evidence>
<sequence>MFQLPNRYLVNFDSRELPQHEAEYLIIGGGIAGLFTAWAAAKTGARVTLLTKRTMAESNTDRAQGGIAVALGVQDSPELHMQDTLIAGAGLCDEDAVRILVNEGPARVKELIDMGACFDRTGEDLCFTREGCHSQHRILHAQGDATGAEILRALSQNVAALSSVEILENQYVVDLLVKDNVCYGVLALDQISGKFSIFRGRVVVLATGGSGRLYNYTTNPEVATADGIALAYRAGAAVMDMEFIQFHPTSLVLPDAPRFLISEAVRGEGAILRNSRGERFMPQYHGMAELAPRDIVSRAILSEMAKTGSNSVSLDLTHLDPDRIKERFPTITLTCAKYGLDITKDLIPVAPAAHYMMGGVKTDLWGETTIERLYSCGEASCMAVHGANRLASNSLLDGLVWGGRIVQAASRVLENPIPQRVEFSNSDLLPTPDINFLELRKQLQQIMGEKVGPLRTAQRLAEALAFFERWSYLSMYEVRDTFQMEVRNMLEVGGLITEAAMMRTESRGGHFRLDYPETAERWRRHILLKR</sequence>
<evidence type="ECO:0000256" key="10">
    <source>
        <dbReference type="ARBA" id="ARBA00048305"/>
    </source>
</evidence>
<evidence type="ECO:0000259" key="14">
    <source>
        <dbReference type="Pfam" id="PF00890"/>
    </source>
</evidence>
<comment type="pathway">
    <text evidence="2 13">Cofactor biosynthesis; NAD(+) biosynthesis; iminoaspartate from L-aspartate (oxidase route): step 1/1.</text>
</comment>
<evidence type="ECO:0000256" key="11">
    <source>
        <dbReference type="NCBIfam" id="TIGR00551"/>
    </source>
</evidence>
<dbReference type="STRING" id="1833852.B0537_01640"/>
<dbReference type="KEGG" id="dfg:B0537_01640"/>
<evidence type="ECO:0000256" key="1">
    <source>
        <dbReference type="ARBA" id="ARBA00001974"/>
    </source>
</evidence>
<dbReference type="EC" id="1.4.3.16" evidence="4 11"/>
<comment type="similarity">
    <text evidence="3 13">Belongs to the FAD-dependent oxidoreductase 2 family. NadB subfamily.</text>
</comment>
<evidence type="ECO:0000256" key="6">
    <source>
        <dbReference type="ARBA" id="ARBA00022630"/>
    </source>
</evidence>
<dbReference type="InterPro" id="IPR027477">
    <property type="entry name" value="Succ_DH/fumarate_Rdtase_cat_sf"/>
</dbReference>
<evidence type="ECO:0000256" key="2">
    <source>
        <dbReference type="ARBA" id="ARBA00004950"/>
    </source>
</evidence>
<dbReference type="GO" id="GO:0005737">
    <property type="term" value="C:cytoplasm"/>
    <property type="evidence" value="ECO:0007669"/>
    <property type="project" value="UniProtKB-SubCell"/>
</dbReference>
<dbReference type="PANTHER" id="PTHR42716:SF2">
    <property type="entry name" value="L-ASPARTATE OXIDASE, CHLOROPLASTIC"/>
    <property type="match status" value="1"/>
</dbReference>
<dbReference type="InterPro" id="IPR037099">
    <property type="entry name" value="Fum_R/Succ_DH_flav-like_C_sf"/>
</dbReference>